<dbReference type="PANTHER" id="PTHR13348:SF0">
    <property type="entry name" value="RIBONUCLEASE P PROTEIN SUBUNIT P29"/>
    <property type="match status" value="1"/>
</dbReference>
<accession>A0ABM3HYB7</accession>
<gene>
    <name evidence="3" type="primary">LOC115730485</name>
</gene>
<dbReference type="GeneID" id="115730485"/>
<dbReference type="Proteomes" id="UP000827889">
    <property type="component" value="Chromosome 9"/>
</dbReference>
<dbReference type="PANTHER" id="PTHR13348">
    <property type="entry name" value="RIBONUCLEASE P SUBUNIT P29"/>
    <property type="match status" value="1"/>
</dbReference>
<dbReference type="RefSeq" id="XP_048141594.1">
    <property type="nucleotide sequence ID" value="XM_048285637.1"/>
</dbReference>
<proteinExistence type="predicted"/>
<reference evidence="3" key="1">
    <citation type="submission" date="2025-08" db="UniProtKB">
        <authorList>
            <consortium name="RefSeq"/>
        </authorList>
    </citation>
    <scope>IDENTIFICATION</scope>
    <source>
        <tissue evidence="3">Leaf</tissue>
    </source>
</reference>
<dbReference type="InterPro" id="IPR016848">
    <property type="entry name" value="RNase_P/MRP_Rpp29-subunit"/>
</dbReference>
<feature type="region of interest" description="Disordered" evidence="1">
    <location>
        <begin position="25"/>
        <end position="62"/>
    </location>
</feature>
<organism evidence="2 3">
    <name type="scientific">Rhodamnia argentea</name>
    <dbReference type="NCBI Taxonomy" id="178133"/>
    <lineage>
        <taxon>Eukaryota</taxon>
        <taxon>Viridiplantae</taxon>
        <taxon>Streptophyta</taxon>
        <taxon>Embryophyta</taxon>
        <taxon>Tracheophyta</taxon>
        <taxon>Spermatophyta</taxon>
        <taxon>Magnoliopsida</taxon>
        <taxon>eudicotyledons</taxon>
        <taxon>Gunneridae</taxon>
        <taxon>Pentapetalae</taxon>
        <taxon>rosids</taxon>
        <taxon>malvids</taxon>
        <taxon>Myrtales</taxon>
        <taxon>Myrtaceae</taxon>
        <taxon>Myrtoideae</taxon>
        <taxon>Myrteae</taxon>
        <taxon>Australasian group</taxon>
        <taxon>Rhodamnia</taxon>
    </lineage>
</organism>
<protein>
    <submittedName>
        <fullName evidence="3">Ribonuclease MRP protein subunit POP4 isoform X1</fullName>
    </submittedName>
</protein>
<sequence length="302" mass="34557">MATEEASQDQRKRTLEEALERRFAVARAEAMQQQERRSNNRKFDRGSGREGDGGTGITSTVSSSITSLNKDAEANDPTYSLLSQTMHENLLVQNLEISSRRGTGVDKVLHELLQKGDSAQKYMQGSRSMRLNDVILLDNFVPKRSTLAGARLRALRSHSKRSKTRMSMKQHKKCGSFDLPQDLKFDFFKPMHEIWKGYIAELLNISGWLSASSVRIYMGLLFELCPREVLFFCSKLIAGRLHYVETSFLQEIRICHQDNVCFLTNSIILLLRSCIYDFVCTPSLEYGAFDFNYLFLLQQLII</sequence>
<feature type="compositionally biased region" description="Basic and acidic residues" evidence="1">
    <location>
        <begin position="34"/>
        <end position="52"/>
    </location>
</feature>
<keyword evidence="2" id="KW-1185">Reference proteome</keyword>
<evidence type="ECO:0000256" key="1">
    <source>
        <dbReference type="SAM" id="MobiDB-lite"/>
    </source>
</evidence>
<evidence type="ECO:0000313" key="3">
    <source>
        <dbReference type="RefSeq" id="XP_048141594.1"/>
    </source>
</evidence>
<name>A0ABM3HYB7_9MYRT</name>
<evidence type="ECO:0000313" key="2">
    <source>
        <dbReference type="Proteomes" id="UP000827889"/>
    </source>
</evidence>